<dbReference type="Gene3D" id="3.40.50.1110">
    <property type="entry name" value="SGNH hydrolase"/>
    <property type="match status" value="1"/>
</dbReference>
<dbReference type="eggNOG" id="COG2755">
    <property type="taxonomic scope" value="Bacteria"/>
</dbReference>
<feature type="domain" description="SGNH hydrolase-type esterase" evidence="1">
    <location>
        <begin position="46"/>
        <end position="205"/>
    </location>
</feature>
<dbReference type="STRING" id="764298.STRMA_0690"/>
<evidence type="ECO:0000313" key="3">
    <source>
        <dbReference type="Proteomes" id="UP000003573"/>
    </source>
</evidence>
<evidence type="ECO:0000259" key="1">
    <source>
        <dbReference type="Pfam" id="PF13472"/>
    </source>
</evidence>
<dbReference type="SUPFAM" id="SSF52266">
    <property type="entry name" value="SGNH hydrolase"/>
    <property type="match status" value="1"/>
</dbReference>
<reference evidence="2 3" key="1">
    <citation type="journal article" date="2014" name="Int. J. Syst. Evol. Microbiol.">
        <title>Phylogenomics and the dynamic genome evolution of the genus Streptococcus.</title>
        <authorList>
            <consortium name="The Broad Institute Genome Sequencing Platform"/>
            <person name="Richards V.P."/>
            <person name="Palmer S.R."/>
            <person name="Pavinski Bitar P.D."/>
            <person name="Qin X."/>
            <person name="Weinstock G.M."/>
            <person name="Highlander S.K."/>
            <person name="Town C.D."/>
            <person name="Burne R.A."/>
            <person name="Stanhope M.J."/>
        </authorList>
    </citation>
    <scope>NUCLEOTIDE SEQUENCE [LARGE SCALE GENOMIC DNA]</scope>
    <source>
        <strain evidence="2 3">NCTC 11558</strain>
    </source>
</reference>
<name>G5JVB6_9STRE</name>
<dbReference type="Proteomes" id="UP000003573">
    <property type="component" value="Unassembled WGS sequence"/>
</dbReference>
<organism evidence="2 3">
    <name type="scientific">Streptococcus macacae NCTC 11558</name>
    <dbReference type="NCBI Taxonomy" id="764298"/>
    <lineage>
        <taxon>Bacteria</taxon>
        <taxon>Bacillati</taxon>
        <taxon>Bacillota</taxon>
        <taxon>Bacilli</taxon>
        <taxon>Lactobacillales</taxon>
        <taxon>Streptococcaceae</taxon>
        <taxon>Streptococcus</taxon>
    </lineage>
</organism>
<dbReference type="Pfam" id="PF13472">
    <property type="entry name" value="Lipase_GDSL_2"/>
    <property type="match status" value="1"/>
</dbReference>
<dbReference type="EMBL" id="AEUW02000001">
    <property type="protein sequence ID" value="EHJ51879.1"/>
    <property type="molecule type" value="Genomic_DNA"/>
</dbReference>
<dbReference type="OrthoDB" id="2513075at2"/>
<dbReference type="InterPro" id="IPR036514">
    <property type="entry name" value="SGNH_hydro_sf"/>
</dbReference>
<dbReference type="RefSeq" id="WP_003079185.1">
    <property type="nucleotide sequence ID" value="NZ_AEUW02000001.1"/>
</dbReference>
<dbReference type="InterPro" id="IPR051532">
    <property type="entry name" value="Ester_Hydrolysis_Enzymes"/>
</dbReference>
<accession>G5JVB6</accession>
<evidence type="ECO:0000313" key="2">
    <source>
        <dbReference type="EMBL" id="EHJ51879.1"/>
    </source>
</evidence>
<dbReference type="AlphaFoldDB" id="G5JVB6"/>
<dbReference type="PANTHER" id="PTHR30383:SF5">
    <property type="entry name" value="SGNH HYDROLASE-TYPE ESTERASE DOMAIN-CONTAINING PROTEIN"/>
    <property type="match status" value="1"/>
</dbReference>
<dbReference type="PANTHER" id="PTHR30383">
    <property type="entry name" value="THIOESTERASE 1/PROTEASE 1/LYSOPHOSPHOLIPASE L1"/>
    <property type="match status" value="1"/>
</dbReference>
<protein>
    <submittedName>
        <fullName evidence="2">GDSL-like protein</fullName>
    </submittedName>
</protein>
<comment type="caution">
    <text evidence="2">The sequence shown here is derived from an EMBL/GenBank/DDBJ whole genome shotgun (WGS) entry which is preliminary data.</text>
</comment>
<sequence>MKNQNQTIASRQKEESRTDLAAYQIERLQSFKKANIKTKKAGIVFAGDSITEFFPLKKYLGHDLPLFNRGIAGTDSIWLQKHLQEQALTLEPAKIFLMIGINDLGKGYAVSDIVARIVDMIAQIRVYSIGTEIYLLSLLPVNENPQYAAKVKIRKNKNIQLLNQRIQALPGAEYIDLYPSLLDKKGNLAEENTTDGLHLTQEGYRKVSLILKRYL</sequence>
<keyword evidence="3" id="KW-1185">Reference proteome</keyword>
<dbReference type="CDD" id="cd01841">
    <property type="entry name" value="NnaC_like"/>
    <property type="match status" value="1"/>
</dbReference>
<proteinExistence type="predicted"/>
<gene>
    <name evidence="2" type="ORF">STRMA_0690</name>
</gene>
<dbReference type="InterPro" id="IPR013830">
    <property type="entry name" value="SGNH_hydro"/>
</dbReference>
<dbReference type="GO" id="GO:0004622">
    <property type="term" value="F:phosphatidylcholine lysophospholipase activity"/>
    <property type="evidence" value="ECO:0007669"/>
    <property type="project" value="TreeGrafter"/>
</dbReference>